<dbReference type="InterPro" id="IPR011009">
    <property type="entry name" value="Kinase-like_dom_sf"/>
</dbReference>
<dbReference type="InterPro" id="IPR021133">
    <property type="entry name" value="HEAT_type_2"/>
</dbReference>
<evidence type="ECO:0000256" key="1">
    <source>
        <dbReference type="ARBA" id="ARBA00012513"/>
    </source>
</evidence>
<feature type="compositionally biased region" description="Low complexity" evidence="11">
    <location>
        <begin position="600"/>
        <end position="615"/>
    </location>
</feature>
<dbReference type="SUPFAM" id="SSF56112">
    <property type="entry name" value="Protein kinase-like (PK-like)"/>
    <property type="match status" value="1"/>
</dbReference>
<evidence type="ECO:0000259" key="12">
    <source>
        <dbReference type="PROSITE" id="PS50011"/>
    </source>
</evidence>
<reference evidence="13 14" key="1">
    <citation type="submission" date="2024-10" db="EMBL/GenBank/DDBJ databases">
        <title>Updated reference genomes for cyclostephanoid diatoms.</title>
        <authorList>
            <person name="Roberts W.R."/>
            <person name="Alverson A.J."/>
        </authorList>
    </citation>
    <scope>NUCLEOTIDE SEQUENCE [LARGE SCALE GENOMIC DNA]</scope>
    <source>
        <strain evidence="13 14">AJA228-03</strain>
    </source>
</reference>
<dbReference type="InterPro" id="IPR019775">
    <property type="entry name" value="WD40_repeat_CS"/>
</dbReference>
<dbReference type="InterPro" id="IPR001680">
    <property type="entry name" value="WD40_rpt"/>
</dbReference>
<evidence type="ECO:0000313" key="13">
    <source>
        <dbReference type="EMBL" id="KAL3816523.1"/>
    </source>
</evidence>
<evidence type="ECO:0000256" key="4">
    <source>
        <dbReference type="ARBA" id="ARBA00022679"/>
    </source>
</evidence>
<keyword evidence="5" id="KW-0677">Repeat</keyword>
<dbReference type="EMBL" id="JALLPB020000144">
    <property type="protein sequence ID" value="KAL3816523.1"/>
    <property type="molecule type" value="Genomic_DNA"/>
</dbReference>
<evidence type="ECO:0000256" key="5">
    <source>
        <dbReference type="ARBA" id="ARBA00022737"/>
    </source>
</evidence>
<keyword evidence="14" id="KW-1185">Reference proteome</keyword>
<evidence type="ECO:0000256" key="6">
    <source>
        <dbReference type="ARBA" id="ARBA00022741"/>
    </source>
</evidence>
<dbReference type="SMART" id="SM00220">
    <property type="entry name" value="S_TKc"/>
    <property type="match status" value="1"/>
</dbReference>
<feature type="region of interest" description="Disordered" evidence="11">
    <location>
        <begin position="232"/>
        <end position="252"/>
    </location>
</feature>
<keyword evidence="4" id="KW-0808">Transferase</keyword>
<proteinExistence type="predicted"/>
<dbReference type="PROSITE" id="PS50011">
    <property type="entry name" value="PROTEIN_KINASE_DOM"/>
    <property type="match status" value="1"/>
</dbReference>
<dbReference type="GO" id="GO:0005524">
    <property type="term" value="F:ATP binding"/>
    <property type="evidence" value="ECO:0007669"/>
    <property type="project" value="UniProtKB-KW"/>
</dbReference>
<keyword evidence="8" id="KW-0067">ATP-binding</keyword>
<dbReference type="SMART" id="SM00320">
    <property type="entry name" value="WD40"/>
    <property type="match status" value="5"/>
</dbReference>
<dbReference type="InterPro" id="IPR055231">
    <property type="entry name" value="2AA_helical"/>
</dbReference>
<evidence type="ECO:0000256" key="8">
    <source>
        <dbReference type="ARBA" id="ARBA00022840"/>
    </source>
</evidence>
<evidence type="ECO:0000256" key="11">
    <source>
        <dbReference type="SAM" id="MobiDB-lite"/>
    </source>
</evidence>
<name>A0ABD3RWF9_9STRA</name>
<dbReference type="InterPro" id="IPR000719">
    <property type="entry name" value="Prot_kinase_dom"/>
</dbReference>
<evidence type="ECO:0000256" key="7">
    <source>
        <dbReference type="ARBA" id="ARBA00022777"/>
    </source>
</evidence>
<feature type="compositionally biased region" description="Low complexity" evidence="11">
    <location>
        <begin position="56"/>
        <end position="67"/>
    </location>
</feature>
<dbReference type="SUPFAM" id="SSF50978">
    <property type="entry name" value="WD40 repeat-like"/>
    <property type="match status" value="1"/>
</dbReference>
<dbReference type="Gene3D" id="1.10.510.10">
    <property type="entry name" value="Transferase(Phosphotransferase) domain 1"/>
    <property type="match status" value="1"/>
</dbReference>
<dbReference type="InterPro" id="IPR011989">
    <property type="entry name" value="ARM-like"/>
</dbReference>
<feature type="region of interest" description="Disordered" evidence="11">
    <location>
        <begin position="600"/>
        <end position="631"/>
    </location>
</feature>
<feature type="region of interest" description="Disordered" evidence="11">
    <location>
        <begin position="31"/>
        <end position="144"/>
    </location>
</feature>
<feature type="domain" description="Protein kinase" evidence="12">
    <location>
        <begin position="248"/>
        <end position="603"/>
    </location>
</feature>
<comment type="caution">
    <text evidence="13">The sequence shown here is derived from an EMBL/GenBank/DDBJ whole genome shotgun (WGS) entry which is preliminary data.</text>
</comment>
<evidence type="ECO:0000256" key="2">
    <source>
        <dbReference type="ARBA" id="ARBA00022527"/>
    </source>
</evidence>
<dbReference type="PANTHER" id="PTHR17583:SF0">
    <property type="entry name" value="PHOSPHOINOSITIDE 3-KINASE REGULATORY SUBUNIT 4"/>
    <property type="match status" value="1"/>
</dbReference>
<feature type="compositionally biased region" description="Low complexity" evidence="11">
    <location>
        <begin position="92"/>
        <end position="116"/>
    </location>
</feature>
<dbReference type="PROSITE" id="PS50077">
    <property type="entry name" value="HEAT_REPEAT"/>
    <property type="match status" value="1"/>
</dbReference>
<dbReference type="Gene3D" id="1.25.10.10">
    <property type="entry name" value="Leucine-rich Repeat Variant"/>
    <property type="match status" value="2"/>
</dbReference>
<evidence type="ECO:0000256" key="9">
    <source>
        <dbReference type="PROSITE-ProRule" id="PRU00103"/>
    </source>
</evidence>
<feature type="compositionally biased region" description="Basic and acidic residues" evidence="11">
    <location>
        <begin position="617"/>
        <end position="628"/>
    </location>
</feature>
<dbReference type="Pfam" id="PF00400">
    <property type="entry name" value="WD40"/>
    <property type="match status" value="3"/>
</dbReference>
<feature type="compositionally biased region" description="Low complexity" evidence="11">
    <location>
        <begin position="38"/>
        <end position="48"/>
    </location>
</feature>
<dbReference type="InterPro" id="IPR045162">
    <property type="entry name" value="Vps15-like"/>
</dbReference>
<dbReference type="Gene3D" id="2.130.10.10">
    <property type="entry name" value="YVTN repeat-like/Quinoprotein amine dehydrogenase"/>
    <property type="match status" value="2"/>
</dbReference>
<feature type="non-terminal residue" evidence="13">
    <location>
        <position position="1"/>
    </location>
</feature>
<evidence type="ECO:0000313" key="14">
    <source>
        <dbReference type="Proteomes" id="UP001530377"/>
    </source>
</evidence>
<dbReference type="InterPro" id="IPR016024">
    <property type="entry name" value="ARM-type_fold"/>
</dbReference>
<dbReference type="PANTHER" id="PTHR17583">
    <property type="entry name" value="PHOSPHOINOSITIDE 3-KINASE REGULATORY SUBUNIT 4"/>
    <property type="match status" value="1"/>
</dbReference>
<dbReference type="Proteomes" id="UP001530377">
    <property type="component" value="Unassembled WGS sequence"/>
</dbReference>
<feature type="repeat" description="HEAT" evidence="9">
    <location>
        <begin position="830"/>
        <end position="862"/>
    </location>
</feature>
<keyword evidence="3 10" id="KW-0853">WD repeat</keyword>
<dbReference type="SUPFAM" id="SSF48371">
    <property type="entry name" value="ARM repeat"/>
    <property type="match status" value="1"/>
</dbReference>
<dbReference type="InterPro" id="IPR015943">
    <property type="entry name" value="WD40/YVTN_repeat-like_dom_sf"/>
</dbReference>
<protein>
    <recommendedName>
        <fullName evidence="1">non-specific serine/threonine protein kinase</fullName>
        <ecNumber evidence="1">2.7.11.1</ecNumber>
    </recommendedName>
</protein>
<evidence type="ECO:0000256" key="3">
    <source>
        <dbReference type="ARBA" id="ARBA00022574"/>
    </source>
</evidence>
<keyword evidence="6" id="KW-0547">Nucleotide-binding</keyword>
<feature type="region of interest" description="Disordered" evidence="11">
    <location>
        <begin position="446"/>
        <end position="473"/>
    </location>
</feature>
<dbReference type="PROSITE" id="PS50294">
    <property type="entry name" value="WD_REPEATS_REGION"/>
    <property type="match status" value="1"/>
</dbReference>
<accession>A0ABD3RWF9</accession>
<dbReference type="InterPro" id="IPR036322">
    <property type="entry name" value="WD40_repeat_dom_sf"/>
</dbReference>
<dbReference type="PROSITE" id="PS50082">
    <property type="entry name" value="WD_REPEATS_2"/>
    <property type="match status" value="2"/>
</dbReference>
<dbReference type="GO" id="GO:0004674">
    <property type="term" value="F:protein serine/threonine kinase activity"/>
    <property type="evidence" value="ECO:0007669"/>
    <property type="project" value="UniProtKB-KW"/>
</dbReference>
<dbReference type="PROSITE" id="PS00678">
    <property type="entry name" value="WD_REPEATS_1"/>
    <property type="match status" value="1"/>
</dbReference>
<organism evidence="13 14">
    <name type="scientific">Cyclostephanos tholiformis</name>
    <dbReference type="NCBI Taxonomy" id="382380"/>
    <lineage>
        <taxon>Eukaryota</taxon>
        <taxon>Sar</taxon>
        <taxon>Stramenopiles</taxon>
        <taxon>Ochrophyta</taxon>
        <taxon>Bacillariophyta</taxon>
        <taxon>Coscinodiscophyceae</taxon>
        <taxon>Thalassiosirophycidae</taxon>
        <taxon>Stephanodiscales</taxon>
        <taxon>Stephanodiscaceae</taxon>
        <taxon>Cyclostephanos</taxon>
    </lineage>
</organism>
<feature type="repeat" description="WD" evidence="10">
    <location>
        <begin position="1792"/>
        <end position="1824"/>
    </location>
</feature>
<evidence type="ECO:0000256" key="10">
    <source>
        <dbReference type="PROSITE-ProRule" id="PRU00221"/>
    </source>
</evidence>
<gene>
    <name evidence="13" type="ORF">ACHAXA_001916</name>
</gene>
<dbReference type="Pfam" id="PF22956">
    <property type="entry name" value="VPS15-like_hel"/>
    <property type="match status" value="1"/>
</dbReference>
<feature type="repeat" description="WD" evidence="10">
    <location>
        <begin position="1715"/>
        <end position="1739"/>
    </location>
</feature>
<sequence>NNENGELVSNQRLSSTLSREIGLGVIAFSREMGNAPPSSRHVASSSSSLTATADISPASLTTTTSTAIGGGDAHYTNPSDASDGERRDGAASSSMSSSSTSPSPFSSSSSSSSSSSRFDQSGDDDGVSIQVLGSGRGSSGPNDDGGHYYNVDAASGGGYGGYGYGYVYGAPSGVGGGDALLSSLVKDLTPSALGGGDGCRVLSVGRLWPGSGRMMRSYRIRVRVPRIESVSGLAGPTISSSPSPSQPFSSSEAAATSSLSSSSSSHYTIEVACKAFVVRGDKGEAHLRRILEEGEAELRRLRSLLSDPFVHPHALVYGRWIVGSGNNANSPAMGGVNTPPTSTSPASRNVYLLRQHAHASLSDRLVSRPFLAPIEKNWIAYQLLRAMQSLHDAGVCHGHLTTENVLLTSWNWVFVSDVGCQHYKPVALPDDDPGPWIHWFEGRGGGGGAEDVGEGGSSVAGGGGGGHRSGGNNGEKKCCLAPERFYGSAGEFAANGDASTSSSSSSSSLPNGLTPEMDVFSLGCVLVELFLNGERALDLGDLMEYRRGGVTKATTALPQSLKQKLDKIESSKMRAAVRHMLSLDPSSRLSPVEYLERLSSSTATNANAESAGSTTRTIDDDSKSERPTHAPVPPCFGSALYPFMLRLRTHIMSPDARIALVAMKYGEILKATVGVDDDWGSAYFSRVVGPTLRRYETSTADVHRPKIKSRALEKTKRIDLSDLSVDELLLETEDLLKQLDSGVFNSNSDKHPDQTDKIVPVAMLDHVFKSSSGNDWQSRPSPSQSSITILLQVVFSSVGHVLRASSKFVALKLMHRIAIFSSDEIRLQRIVPFVTFLLNDPEPIVRTSAISVLSSVLSAVTTFPPSDASIFPRYVFKKVAHLITDSSLIVRVAFAQNIALLAETARRFLDIGHAVKLYEAVAGRNSRDVSSPDNTSARSPIFPETAANLLGKQSTAYGHTSLSNLSPQSPRSIMVTSSYDSDVAGLHEVVFRWLIHITTDTSDHSSQSKQALLLGLPRLCNFFGVEYSFQILPIILAFLNDRKDWQLRAALCKHLPSVCVSVGRSATEQFVVPCIETAINDDVEQVICEALSCLSTLVSLSLLTRMSLLGSEIAGSSGLSGRSPSRSRRKKQGVIEKCGPLLIHPSSTVRRCAASLVCMSSRVLGVVDSELIAQLLTPYLQYKPTFESIPHLLACAKSPSIRKTSVILRLFENFQADFEISTKLAKSLSVPSQISVELVAKSDYNWYEPFLLAASKDHKLSAPVYSLGFASLQKVYDLNIELPTEASNHILINRIDENRLARHVRNKEDLTDNIIACILNRPVVRIAESACKGEWGSAAFIDQLVPENSHAHSKILALDVPPLSPCLGLARSDKGSRHTWCPKEDKLLGSTGTEHLGPVNRLAVSEDQTFFVSASYDGTSKVFELRQAHDSGGNIHSCLTYEGHKIGNGNAAVRINDCCILEHSNSVATAASDGSLHVWRVDLVTSHQNQQIKKPRVSGHCALRNINLGEGELLAVSHFNTPSASVLAFASQRGHIHSLDIRSAREPFALNLRPELGYLTDMEVGKDRNWVIACTSRGYVALWDVRFQTMVKLWRHCRDCPIKRLINAIGTCQDEESRPYVFMGCDNNEASLFDVSTGGCLQCCRVLDSSLSYVDQLALPADCLSVPYLESVNIPSRLGKRLVSLNEALQMTSRKSTGNNSIIALAGCINPHGPSYLMTGGTDNMIRLWDLKSASKSSCVSGLERNQSSPSFEQVGDNPRLILCRQPSIRPISMVESSKLPMYNRQGVSKCENRHIDSILDLKIVQNPALLLSASRDHTIKLWA</sequence>
<feature type="compositionally biased region" description="Low complexity" evidence="11">
    <location>
        <begin position="239"/>
        <end position="252"/>
    </location>
</feature>
<keyword evidence="2" id="KW-0723">Serine/threonine-protein kinase</keyword>
<dbReference type="EC" id="2.7.11.1" evidence="1"/>
<keyword evidence="7" id="KW-0418">Kinase</keyword>